<evidence type="ECO:0000256" key="2">
    <source>
        <dbReference type="ARBA" id="ARBA00022603"/>
    </source>
</evidence>
<dbReference type="InterPro" id="IPR029028">
    <property type="entry name" value="Alpha/beta_knot_MTases"/>
</dbReference>
<dbReference type="Proteomes" id="UP000011988">
    <property type="component" value="Unassembled WGS sequence"/>
</dbReference>
<name>M6CYU8_9LEPT</name>
<dbReference type="EMBL" id="ANIK01000012">
    <property type="protein sequence ID" value="EMJ97052.1"/>
    <property type="molecule type" value="Genomic_DNA"/>
</dbReference>
<dbReference type="GO" id="GO:0006396">
    <property type="term" value="P:RNA processing"/>
    <property type="evidence" value="ECO:0007669"/>
    <property type="project" value="InterPro"/>
</dbReference>
<keyword evidence="2 5" id="KW-0489">Methyltransferase</keyword>
<dbReference type="Pfam" id="PF22435">
    <property type="entry name" value="MRM3-like_sub_bind"/>
    <property type="match status" value="1"/>
</dbReference>
<proteinExistence type="inferred from homology"/>
<evidence type="ECO:0000256" key="3">
    <source>
        <dbReference type="ARBA" id="ARBA00022679"/>
    </source>
</evidence>
<dbReference type="Gene3D" id="3.30.1330.30">
    <property type="match status" value="1"/>
</dbReference>
<dbReference type="Gene3D" id="3.40.1280.10">
    <property type="match status" value="1"/>
</dbReference>
<dbReference type="GO" id="GO:0032259">
    <property type="term" value="P:methylation"/>
    <property type="evidence" value="ECO:0007669"/>
    <property type="project" value="UniProtKB-KW"/>
</dbReference>
<sequence>MNEEKEISFLEITSFSNEKLKNISNLKDKKHRESSGLFFIEGYREIFRAQKSGKVRFQNLLYSPECFLGENEFSLIRSIGAKNIKVPKKVFEKISYRDRPDGLIATASFFPADLDAFQKRSNTFKNLKPILVIEGVEKPGNLGTILRTAEGAGFHTVLVADPRLDLFNPNVIRASTGTLFTLDVYLGETETIYEILKKNDYRTLAVTPEAEKFYFNAKLDDKIALVFGSEQYGLSTYARNHSDEYISLPMFGEADSLNLAMSAGIVMYEVVRQGSQK</sequence>
<feature type="domain" description="RNA 2-O ribose methyltransferase substrate binding" evidence="4">
    <location>
        <begin position="39"/>
        <end position="113"/>
    </location>
</feature>
<evidence type="ECO:0000313" key="5">
    <source>
        <dbReference type="EMBL" id="EMJ97052.1"/>
    </source>
</evidence>
<dbReference type="PANTHER" id="PTHR43191:SF2">
    <property type="entry name" value="RRNA METHYLTRANSFERASE 3, MITOCHONDRIAL"/>
    <property type="match status" value="1"/>
</dbReference>
<dbReference type="Pfam" id="PF00588">
    <property type="entry name" value="SpoU_methylase"/>
    <property type="match status" value="1"/>
</dbReference>
<dbReference type="InterPro" id="IPR029026">
    <property type="entry name" value="tRNA_m1G_MTases_N"/>
</dbReference>
<dbReference type="InterPro" id="IPR029064">
    <property type="entry name" value="Ribosomal_eL30-like_sf"/>
</dbReference>
<dbReference type="GO" id="GO:0008173">
    <property type="term" value="F:RNA methyltransferase activity"/>
    <property type="evidence" value="ECO:0007669"/>
    <property type="project" value="InterPro"/>
</dbReference>
<accession>M6CYU8</accession>
<dbReference type="SUPFAM" id="SSF75217">
    <property type="entry name" value="alpha/beta knot"/>
    <property type="match status" value="1"/>
</dbReference>
<dbReference type="InterPro" id="IPR001537">
    <property type="entry name" value="SpoU_MeTrfase"/>
</dbReference>
<dbReference type="InterPro" id="IPR051259">
    <property type="entry name" value="rRNA_Methyltransferase"/>
</dbReference>
<dbReference type="PATRIC" id="fig|1218565.3.peg.669"/>
<dbReference type="InterPro" id="IPR013123">
    <property type="entry name" value="SpoU_subst-bd"/>
</dbReference>
<reference evidence="5 6" key="1">
    <citation type="submission" date="2013-01" db="EMBL/GenBank/DDBJ databases">
        <authorList>
            <person name="Harkins D.M."/>
            <person name="Durkin A.S."/>
            <person name="Brinkac L.M."/>
            <person name="Haft D.H."/>
            <person name="Selengut J.D."/>
            <person name="Sanka R."/>
            <person name="DePew J."/>
            <person name="Purushe J."/>
            <person name="Galloway R.L."/>
            <person name="Vinetz J.M."/>
            <person name="Sutton G.G."/>
            <person name="Nierman W.C."/>
            <person name="Fouts D.E."/>
        </authorList>
    </citation>
    <scope>NUCLEOTIDE SEQUENCE [LARGE SCALE GENOMIC DNA]</scope>
    <source>
        <strain evidence="5 6">79601</strain>
    </source>
</reference>
<dbReference type="GO" id="GO:0003723">
    <property type="term" value="F:RNA binding"/>
    <property type="evidence" value="ECO:0007669"/>
    <property type="project" value="InterPro"/>
</dbReference>
<gene>
    <name evidence="5" type="ORF">LEP1GSC194_3971</name>
</gene>
<dbReference type="SUPFAM" id="SSF55315">
    <property type="entry name" value="L30e-like"/>
    <property type="match status" value="1"/>
</dbReference>
<keyword evidence="3 5" id="KW-0808">Transferase</keyword>
<evidence type="ECO:0000313" key="6">
    <source>
        <dbReference type="Proteomes" id="UP000011988"/>
    </source>
</evidence>
<dbReference type="SMART" id="SM00967">
    <property type="entry name" value="SpoU_sub_bind"/>
    <property type="match status" value="1"/>
</dbReference>
<dbReference type="PANTHER" id="PTHR43191">
    <property type="entry name" value="RRNA METHYLTRANSFERASE 3"/>
    <property type="match status" value="1"/>
</dbReference>
<protein>
    <submittedName>
        <fullName evidence="5">RNA methyltransferase, TrmH family</fullName>
    </submittedName>
</protein>
<comment type="caution">
    <text evidence="5">The sequence shown here is derived from an EMBL/GenBank/DDBJ whole genome shotgun (WGS) entry which is preliminary data.</text>
</comment>
<evidence type="ECO:0000259" key="4">
    <source>
        <dbReference type="SMART" id="SM00967"/>
    </source>
</evidence>
<dbReference type="GO" id="GO:0005737">
    <property type="term" value="C:cytoplasm"/>
    <property type="evidence" value="ECO:0007669"/>
    <property type="project" value="UniProtKB-ARBA"/>
</dbReference>
<dbReference type="AlphaFoldDB" id="M6CYU8"/>
<dbReference type="InterPro" id="IPR053888">
    <property type="entry name" value="MRM3-like_sub_bind"/>
</dbReference>
<dbReference type="CDD" id="cd18104">
    <property type="entry name" value="SpoU-like_RNA-MTase"/>
    <property type="match status" value="1"/>
</dbReference>
<organism evidence="5 6">
    <name type="scientific">Leptospira alstonii serovar Sichuan str. 79601</name>
    <dbReference type="NCBI Taxonomy" id="1218565"/>
    <lineage>
        <taxon>Bacteria</taxon>
        <taxon>Pseudomonadati</taxon>
        <taxon>Spirochaetota</taxon>
        <taxon>Spirochaetia</taxon>
        <taxon>Leptospirales</taxon>
        <taxon>Leptospiraceae</taxon>
        <taxon>Leptospira</taxon>
    </lineage>
</organism>
<evidence type="ECO:0000256" key="1">
    <source>
        <dbReference type="ARBA" id="ARBA00007228"/>
    </source>
</evidence>
<comment type="similarity">
    <text evidence="1">Belongs to the class IV-like SAM-binding methyltransferase superfamily. RNA methyltransferase TrmH family.</text>
</comment>